<dbReference type="InterPro" id="IPR036736">
    <property type="entry name" value="ACP-like_sf"/>
</dbReference>
<keyword evidence="5" id="KW-1185">Reference proteome</keyword>
<evidence type="ECO:0000256" key="2">
    <source>
        <dbReference type="ARBA" id="ARBA00022553"/>
    </source>
</evidence>
<dbReference type="Gene3D" id="1.10.1200.10">
    <property type="entry name" value="ACP-like"/>
    <property type="match status" value="1"/>
</dbReference>
<organism evidence="4 5">
    <name type="scientific">Pikeienuella piscinae</name>
    <dbReference type="NCBI Taxonomy" id="2748098"/>
    <lineage>
        <taxon>Bacteria</taxon>
        <taxon>Pseudomonadati</taxon>
        <taxon>Pseudomonadota</taxon>
        <taxon>Alphaproteobacteria</taxon>
        <taxon>Rhodobacterales</taxon>
        <taxon>Paracoccaceae</taxon>
        <taxon>Pikeienuella</taxon>
    </lineage>
</organism>
<keyword evidence="1" id="KW-0596">Phosphopantetheine</keyword>
<dbReference type="RefSeq" id="WP_165100868.1">
    <property type="nucleotide sequence ID" value="NZ_CP049056.1"/>
</dbReference>
<dbReference type="AlphaFoldDB" id="A0A7L5BYU9"/>
<gene>
    <name evidence="4" type="ORF">G5B40_16585</name>
</gene>
<dbReference type="Proteomes" id="UP000503336">
    <property type="component" value="Chromosome"/>
</dbReference>
<evidence type="ECO:0000313" key="4">
    <source>
        <dbReference type="EMBL" id="QIE56912.1"/>
    </source>
</evidence>
<name>A0A7L5BYU9_9RHOB</name>
<dbReference type="KEGG" id="hdh:G5B40_16585"/>
<sequence>MATLDSVEDDIIRLLSEKVEGDLKLSADTNIVSDTGLDSVSVMDFVFELEDEFGITVPLDRISDVKTVRQLAATIHGLILENA</sequence>
<reference evidence="4 5" key="1">
    <citation type="submission" date="2020-02" db="EMBL/GenBank/DDBJ databases">
        <title>complete genome sequence of Rhodobacteraceae bacterium.</title>
        <authorList>
            <person name="Park J."/>
            <person name="Kim Y.-S."/>
            <person name="Kim K.-H."/>
        </authorList>
    </citation>
    <scope>NUCLEOTIDE SEQUENCE [LARGE SCALE GENOMIC DNA]</scope>
    <source>
        <strain evidence="4 5">RR4-56</strain>
    </source>
</reference>
<proteinExistence type="predicted"/>
<keyword evidence="2" id="KW-0597">Phosphoprotein</keyword>
<dbReference type="PROSITE" id="PS50075">
    <property type="entry name" value="CARRIER"/>
    <property type="match status" value="1"/>
</dbReference>
<dbReference type="Pfam" id="PF00550">
    <property type="entry name" value="PP-binding"/>
    <property type="match status" value="1"/>
</dbReference>
<dbReference type="InterPro" id="IPR009081">
    <property type="entry name" value="PP-bd_ACP"/>
</dbReference>
<accession>A0A7L5BYU9</accession>
<protein>
    <submittedName>
        <fullName evidence="4">Acyl carrier protein</fullName>
    </submittedName>
</protein>
<evidence type="ECO:0000259" key="3">
    <source>
        <dbReference type="PROSITE" id="PS50075"/>
    </source>
</evidence>
<dbReference type="EMBL" id="CP049056">
    <property type="protein sequence ID" value="QIE56912.1"/>
    <property type="molecule type" value="Genomic_DNA"/>
</dbReference>
<feature type="domain" description="Carrier" evidence="3">
    <location>
        <begin position="2"/>
        <end position="79"/>
    </location>
</feature>
<dbReference type="SUPFAM" id="SSF47336">
    <property type="entry name" value="ACP-like"/>
    <property type="match status" value="1"/>
</dbReference>
<evidence type="ECO:0000256" key="1">
    <source>
        <dbReference type="ARBA" id="ARBA00022450"/>
    </source>
</evidence>
<dbReference type="InterPro" id="IPR020806">
    <property type="entry name" value="PKS_PP-bd"/>
</dbReference>
<dbReference type="GO" id="GO:0031177">
    <property type="term" value="F:phosphopantetheine binding"/>
    <property type="evidence" value="ECO:0007669"/>
    <property type="project" value="InterPro"/>
</dbReference>
<evidence type="ECO:0000313" key="5">
    <source>
        <dbReference type="Proteomes" id="UP000503336"/>
    </source>
</evidence>
<dbReference type="SMART" id="SM00823">
    <property type="entry name" value="PKS_PP"/>
    <property type="match status" value="1"/>
</dbReference>